<gene>
    <name evidence="1" type="ORF">LTR37_006827</name>
</gene>
<evidence type="ECO:0000313" key="2">
    <source>
        <dbReference type="Proteomes" id="UP001281147"/>
    </source>
</evidence>
<keyword evidence="2" id="KW-1185">Reference proteome</keyword>
<name>A0ACC3NGT0_9PEZI</name>
<proteinExistence type="predicted"/>
<reference evidence="1" key="1">
    <citation type="submission" date="2023-07" db="EMBL/GenBank/DDBJ databases">
        <title>Black Yeasts Isolated from many extreme environments.</title>
        <authorList>
            <person name="Coleine C."/>
            <person name="Stajich J.E."/>
            <person name="Selbmann L."/>
        </authorList>
    </citation>
    <scope>NUCLEOTIDE SEQUENCE</scope>
    <source>
        <strain evidence="1">CCFEE 5714</strain>
    </source>
</reference>
<comment type="caution">
    <text evidence="1">The sequence shown here is derived from an EMBL/GenBank/DDBJ whole genome shotgun (WGS) entry which is preliminary data.</text>
</comment>
<organism evidence="1 2">
    <name type="scientific">Vermiconidia calcicola</name>
    <dbReference type="NCBI Taxonomy" id="1690605"/>
    <lineage>
        <taxon>Eukaryota</taxon>
        <taxon>Fungi</taxon>
        <taxon>Dikarya</taxon>
        <taxon>Ascomycota</taxon>
        <taxon>Pezizomycotina</taxon>
        <taxon>Dothideomycetes</taxon>
        <taxon>Dothideomycetidae</taxon>
        <taxon>Mycosphaerellales</taxon>
        <taxon>Extremaceae</taxon>
        <taxon>Vermiconidia</taxon>
    </lineage>
</organism>
<accession>A0ACC3NGT0</accession>
<protein>
    <submittedName>
        <fullName evidence="1">Uncharacterized protein</fullName>
    </submittedName>
</protein>
<dbReference type="Proteomes" id="UP001281147">
    <property type="component" value="Unassembled WGS sequence"/>
</dbReference>
<sequence length="571" mass="61767">MVLTQQRTSTRDPNKFPATQLFLLALVRVAEPIALTSIFPYAWKLVLQFHVGDPNNASFFAGLLISAFALAESITGMYWGGLSDRLGRKPVLIMGCMGTIASLLIVGFSLNFWMALVGRFLGGALNGNIGVIQTMVGELVTNPKHEPKAYAVMPFVWSVGTILGPCIGGYFATPVQNFPGSFSENGIFAKFPYLLPNLICVALMTISIIAGYFCLEETHPDMQPWSVRSEDCRQQYHHIRADSSLMTTQPTDLTPAVNITQESYGTFNAVSEEAVEDEWNLGADGTSRRSSVKSTSSQKIFTRRVVMLTVALGIFTYHSMTFDHLLPIFCQDDRVPAGREEVMSLLSASTANGSGSLAGGLGLSIKDVGVIMSINGLIALFVQAVIFPVMASLLGIWKVFILVSILHPISYFLVPFLTLLPPNLLYPGIYACLAIRNCLSILAYPVLLILIKEASPGPSCLGKINGLAASTGAACRTIASPIAGFLYGVGIQIDLVAIAWWASSAVAVIGAIQALMIQRDSSRAQHQVRSFLGEDPEHHGRRKMSVVRIRVGTDSGYVSEDERTPLVHAGV</sequence>
<evidence type="ECO:0000313" key="1">
    <source>
        <dbReference type="EMBL" id="KAK3715844.1"/>
    </source>
</evidence>
<dbReference type="EMBL" id="JAUTXU010000046">
    <property type="protein sequence ID" value="KAK3715844.1"/>
    <property type="molecule type" value="Genomic_DNA"/>
</dbReference>